<sequence length="231" mass="26011">MTPERFHKIKSVLQHRQTSLTVVTDGVHKTQNLSALLRTADAVGLDTVHVSLDDKGQYQLHRRTSGGSGQWVDVVLHEQTTQAVSTLRNSGFTICAAHFSAQATNYYDYDFSQPTAIILGAEKPGISDEIAHLADHHLIIPMFGMVESYNVSVAAAIILSEAMRQRVENDLYNQNQMTRHAFDRKLFRWCYPKLADFCDSNNIAYPALDKDGGIIYSEQWTQNVKAINQRE</sequence>
<protein>
    <recommendedName>
        <fullName evidence="7">tRNA (guanosine(18)-2'-O)-methyltransferase</fullName>
        <ecNumber evidence="7">2.1.1.34</ecNumber>
    </recommendedName>
    <alternativeName>
        <fullName evidence="7">tRNA [Gm18] methyltransferase</fullName>
    </alternativeName>
</protein>
<feature type="domain" description="RNA methyltransferase SpoU/TrmH type C-terminal" evidence="9">
    <location>
        <begin position="164"/>
        <end position="215"/>
    </location>
</feature>
<dbReference type="PANTHER" id="PTHR43453">
    <property type="entry name" value="RRNA METHYLASE-LIKE"/>
    <property type="match status" value="1"/>
</dbReference>
<keyword evidence="11" id="KW-1185">Reference proteome</keyword>
<proteinExistence type="inferred from homology"/>
<dbReference type="GO" id="GO:0141100">
    <property type="term" value="F:tRNA (guanine(18)-2'-O)-methyltransferase activity"/>
    <property type="evidence" value="ECO:0007669"/>
    <property type="project" value="UniProtKB-UniRule"/>
</dbReference>
<evidence type="ECO:0000313" key="10">
    <source>
        <dbReference type="EMBL" id="AJQ95185.1"/>
    </source>
</evidence>
<evidence type="ECO:0000256" key="6">
    <source>
        <dbReference type="ARBA" id="ARBA00022884"/>
    </source>
</evidence>
<keyword evidence="3 7" id="KW-0808">Transferase</keyword>
<dbReference type="EC" id="2.1.1.34" evidence="7"/>
<dbReference type="KEGG" id="gsn:YC6258_03149"/>
<feature type="domain" description="tRNA/rRNA methyltransferase SpoU type" evidence="8">
    <location>
        <begin position="20"/>
        <end position="159"/>
    </location>
</feature>
<evidence type="ECO:0000256" key="1">
    <source>
        <dbReference type="ARBA" id="ARBA00022555"/>
    </source>
</evidence>
<dbReference type="HAMAP" id="MF_02060">
    <property type="entry name" value="tRNA_methyltr_TrmH"/>
    <property type="match status" value="1"/>
</dbReference>
<dbReference type="GO" id="GO:0000049">
    <property type="term" value="F:tRNA binding"/>
    <property type="evidence" value="ECO:0007669"/>
    <property type="project" value="UniProtKB-UniRule"/>
</dbReference>
<organism evidence="10 11">
    <name type="scientific">Gynuella sunshinyii YC6258</name>
    <dbReference type="NCBI Taxonomy" id="1445510"/>
    <lineage>
        <taxon>Bacteria</taxon>
        <taxon>Pseudomonadati</taxon>
        <taxon>Pseudomonadota</taxon>
        <taxon>Gammaproteobacteria</taxon>
        <taxon>Oceanospirillales</taxon>
        <taxon>Saccharospirillaceae</taxon>
        <taxon>Gynuella</taxon>
    </lineage>
</organism>
<evidence type="ECO:0000256" key="7">
    <source>
        <dbReference type="HAMAP-Rule" id="MF_02060"/>
    </source>
</evidence>
<dbReference type="CDD" id="cd18092">
    <property type="entry name" value="SpoU-like_TrmH"/>
    <property type="match status" value="1"/>
</dbReference>
<keyword evidence="2 7" id="KW-0489">Methyltransferase</keyword>
<comment type="function">
    <text evidence="7">Catalyzes the 2'-O methylation of guanosine at position 18 in tRNA.</text>
</comment>
<feature type="binding site" evidence="7">
    <location>
        <position position="140"/>
    </location>
    <ligand>
        <name>S-adenosyl-L-methionine</name>
        <dbReference type="ChEBI" id="CHEBI:59789"/>
    </ligand>
</feature>
<dbReference type="OrthoDB" id="9794400at2"/>
<dbReference type="AlphaFoldDB" id="A0A0C5V6Z1"/>
<dbReference type="InterPro" id="IPR029026">
    <property type="entry name" value="tRNA_m1G_MTases_N"/>
</dbReference>
<evidence type="ECO:0000259" key="9">
    <source>
        <dbReference type="Pfam" id="PF12105"/>
    </source>
</evidence>
<keyword evidence="1 7" id="KW-0820">tRNA-binding</keyword>
<dbReference type="Pfam" id="PF12105">
    <property type="entry name" value="SpoU_methylas_C"/>
    <property type="match status" value="1"/>
</dbReference>
<dbReference type="SUPFAM" id="SSF75217">
    <property type="entry name" value="alpha/beta knot"/>
    <property type="match status" value="1"/>
</dbReference>
<dbReference type="HOGENOM" id="CLU_021322_4_2_6"/>
<dbReference type="Pfam" id="PF00588">
    <property type="entry name" value="SpoU_methylase"/>
    <property type="match status" value="1"/>
</dbReference>
<dbReference type="InterPro" id="IPR001537">
    <property type="entry name" value="SpoU_MeTrfase"/>
</dbReference>
<dbReference type="Gene3D" id="3.40.1280.10">
    <property type="match status" value="1"/>
</dbReference>
<comment type="caution">
    <text evidence="7">Lacks conserved residue(s) required for the propagation of feature annotation.</text>
</comment>
<name>A0A0C5V6Z1_9GAMM</name>
<reference evidence="10 11" key="1">
    <citation type="submission" date="2014-01" db="EMBL/GenBank/DDBJ databases">
        <title>Full genme sequencing of cellulolytic bacterium Gynuella sunshinyii YC6258T gen. nov., sp. nov.</title>
        <authorList>
            <person name="Khan H."/>
            <person name="Chung E.J."/>
            <person name="Chung Y.R."/>
        </authorList>
    </citation>
    <scope>NUCLEOTIDE SEQUENCE [LARGE SCALE GENOMIC DNA]</scope>
    <source>
        <strain evidence="10 11">YC6258</strain>
    </source>
</reference>
<dbReference type="GO" id="GO:0002938">
    <property type="term" value="P:tRNA guanine ribose methylation"/>
    <property type="evidence" value="ECO:0007669"/>
    <property type="project" value="UniProtKB-UniRule"/>
</dbReference>
<evidence type="ECO:0000259" key="8">
    <source>
        <dbReference type="Pfam" id="PF00588"/>
    </source>
</evidence>
<dbReference type="EMBL" id="CP007142">
    <property type="protein sequence ID" value="AJQ95185.1"/>
    <property type="molecule type" value="Genomic_DNA"/>
</dbReference>
<evidence type="ECO:0000256" key="2">
    <source>
        <dbReference type="ARBA" id="ARBA00022603"/>
    </source>
</evidence>
<dbReference type="Proteomes" id="UP000032266">
    <property type="component" value="Chromosome"/>
</dbReference>
<dbReference type="NCBIfam" id="NF008295">
    <property type="entry name" value="PRK11081.1"/>
    <property type="match status" value="1"/>
</dbReference>
<accession>A0A0C5V6Z1</accession>
<dbReference type="PANTHER" id="PTHR43453:SF1">
    <property type="entry name" value="TRNA_RRNA METHYLTRANSFERASE SPOU TYPE DOMAIN-CONTAINING PROTEIN"/>
    <property type="match status" value="1"/>
</dbReference>
<gene>
    <name evidence="7" type="primary">trmH</name>
    <name evidence="10" type="ORF">YC6258_03149</name>
</gene>
<evidence type="ECO:0000313" key="11">
    <source>
        <dbReference type="Proteomes" id="UP000032266"/>
    </source>
</evidence>
<dbReference type="STRING" id="1445510.YC6258_03149"/>
<keyword evidence="4 7" id="KW-0949">S-adenosyl-L-methionine</keyword>
<evidence type="ECO:0000256" key="4">
    <source>
        <dbReference type="ARBA" id="ARBA00022691"/>
    </source>
</evidence>
<dbReference type="InterPro" id="IPR022724">
    <property type="entry name" value="rRNA_MeTrfase_SpoU_C"/>
</dbReference>
<comment type="catalytic activity">
    <reaction evidence="7">
        <text>guanosine(18) in tRNA + S-adenosyl-L-methionine = 2'-O-methylguanosine(18) in tRNA + S-adenosyl-L-homocysteine + H(+)</text>
        <dbReference type="Rhea" id="RHEA:20077"/>
        <dbReference type="Rhea" id="RHEA-COMP:10190"/>
        <dbReference type="Rhea" id="RHEA-COMP:10192"/>
        <dbReference type="ChEBI" id="CHEBI:15378"/>
        <dbReference type="ChEBI" id="CHEBI:57856"/>
        <dbReference type="ChEBI" id="CHEBI:59789"/>
        <dbReference type="ChEBI" id="CHEBI:74269"/>
        <dbReference type="ChEBI" id="CHEBI:74445"/>
        <dbReference type="EC" id="2.1.1.34"/>
    </reaction>
</comment>
<keyword evidence="6 7" id="KW-0694">RNA-binding</keyword>
<evidence type="ECO:0000256" key="3">
    <source>
        <dbReference type="ARBA" id="ARBA00022679"/>
    </source>
</evidence>
<evidence type="ECO:0000256" key="5">
    <source>
        <dbReference type="ARBA" id="ARBA00022694"/>
    </source>
</evidence>
<dbReference type="InterPro" id="IPR029028">
    <property type="entry name" value="Alpha/beta_knot_MTases"/>
</dbReference>
<dbReference type="InterPro" id="IPR033671">
    <property type="entry name" value="TrmH"/>
</dbReference>
<dbReference type="RefSeq" id="WP_044617537.1">
    <property type="nucleotide sequence ID" value="NZ_CP007142.1"/>
</dbReference>
<comment type="similarity">
    <text evidence="7">Belongs to the class IV-like SAM-binding methyltransferase superfamily. RNA methyltransferase TrmH family.</text>
</comment>
<keyword evidence="5 7" id="KW-0819">tRNA processing</keyword>